<dbReference type="Proteomes" id="UP001500359">
    <property type="component" value="Unassembled WGS sequence"/>
</dbReference>
<evidence type="ECO:0000313" key="1">
    <source>
        <dbReference type="EMBL" id="GAA0859316.1"/>
    </source>
</evidence>
<dbReference type="EMBL" id="BAAAFD010000011">
    <property type="protein sequence ID" value="GAA0859316.1"/>
    <property type="molecule type" value="Genomic_DNA"/>
</dbReference>
<reference evidence="1 2" key="1">
    <citation type="journal article" date="2019" name="Int. J. Syst. Evol. Microbiol.">
        <title>The Global Catalogue of Microorganisms (GCM) 10K type strain sequencing project: providing services to taxonomists for standard genome sequencing and annotation.</title>
        <authorList>
            <consortium name="The Broad Institute Genomics Platform"/>
            <consortium name="The Broad Institute Genome Sequencing Center for Infectious Disease"/>
            <person name="Wu L."/>
            <person name="Ma J."/>
        </authorList>
    </citation>
    <scope>NUCLEOTIDE SEQUENCE [LARGE SCALE GENOMIC DNA]</scope>
    <source>
        <strain evidence="1 2">JCM 15896</strain>
    </source>
</reference>
<accession>A0ABN1LR97</accession>
<evidence type="ECO:0008006" key="3">
    <source>
        <dbReference type="Google" id="ProtNLM"/>
    </source>
</evidence>
<name>A0ABN1LR97_9ALTE</name>
<dbReference type="RefSeq" id="WP_343861862.1">
    <property type="nucleotide sequence ID" value="NZ_BAAAFD010000011.1"/>
</dbReference>
<organism evidence="1 2">
    <name type="scientific">Aliiglaciecola litoralis</name>
    <dbReference type="NCBI Taxonomy" id="582857"/>
    <lineage>
        <taxon>Bacteria</taxon>
        <taxon>Pseudomonadati</taxon>
        <taxon>Pseudomonadota</taxon>
        <taxon>Gammaproteobacteria</taxon>
        <taxon>Alteromonadales</taxon>
        <taxon>Alteromonadaceae</taxon>
        <taxon>Aliiglaciecola</taxon>
    </lineage>
</organism>
<proteinExistence type="predicted"/>
<evidence type="ECO:0000313" key="2">
    <source>
        <dbReference type="Proteomes" id="UP001500359"/>
    </source>
</evidence>
<sequence length="89" mass="10329">MKEKNDKSMFDKLVGDIEQNRDELKLQAHLFKKETKDEWEALEKKWHHFKGSARHASIEAQAASKDVFAATQLLGEELKASYKRIVKSL</sequence>
<gene>
    <name evidence="1" type="ORF">GCM10009114_32330</name>
</gene>
<protein>
    <recommendedName>
        <fullName evidence="3">HPt domain-containing protein</fullName>
    </recommendedName>
</protein>
<keyword evidence="2" id="KW-1185">Reference proteome</keyword>
<comment type="caution">
    <text evidence="1">The sequence shown here is derived from an EMBL/GenBank/DDBJ whole genome shotgun (WGS) entry which is preliminary data.</text>
</comment>